<accession>A0A1A8WQD3</accession>
<gene>
    <name evidence="1" type="ORF">POVCU2_0085780</name>
</gene>
<protein>
    <submittedName>
        <fullName evidence="1">PIR Superfamily Protein</fullName>
    </submittedName>
</protein>
<organism evidence="1 2">
    <name type="scientific">Plasmodium ovale curtisi</name>
    <dbReference type="NCBI Taxonomy" id="864141"/>
    <lineage>
        <taxon>Eukaryota</taxon>
        <taxon>Sar</taxon>
        <taxon>Alveolata</taxon>
        <taxon>Apicomplexa</taxon>
        <taxon>Aconoidasida</taxon>
        <taxon>Haemosporida</taxon>
        <taxon>Plasmodiidae</taxon>
        <taxon>Plasmodium</taxon>
        <taxon>Plasmodium (Plasmodium)</taxon>
    </lineage>
</organism>
<dbReference type="EMBL" id="FLQU01001696">
    <property type="protein sequence ID" value="SBS94066.1"/>
    <property type="molecule type" value="Genomic_DNA"/>
</dbReference>
<dbReference type="AlphaFoldDB" id="A0A1A8WQD3"/>
<evidence type="ECO:0000313" key="2">
    <source>
        <dbReference type="Proteomes" id="UP000078560"/>
    </source>
</evidence>
<proteinExistence type="predicted"/>
<dbReference type="Pfam" id="PF05795">
    <property type="entry name" value="Plasmodium_Vir"/>
    <property type="match status" value="1"/>
</dbReference>
<dbReference type="Proteomes" id="UP000078560">
    <property type="component" value="Unassembled WGS sequence"/>
</dbReference>
<evidence type="ECO:0000313" key="1">
    <source>
        <dbReference type="EMBL" id="SBS94066.1"/>
    </source>
</evidence>
<sequence length="348" mass="41152">MAFTFQYDNIDELTSNKRYKMLDNNFSDNGKYLECKKLDQDIQSTEIYDFCMKVTGNLNNYDKLTFFDLFYDYRCKYLNLWLYDRLKNYKVDSAKIKLGILKFWEKFKEGGAQCNEEFIEFIGNNEDDYNKTKRMYDYALKYQMIEFHYDKNKKACTKDIHNYIENSTNLYKQIKQECTLQEKKHNKCCIALDDIKKVYPHDTLWKFTCNEVVTPETANVLEKISKLCAPETNIEACIAKINDRATQLTSLQNCMLKSPEPESCSSGSHKAMAIAFPFLGIVFFLFIFYKFSPIGSWLHSILLRRKINKINIDEELEQETLDVSFDHIDKNSYNNERNIGYIPLGNRQ</sequence>
<dbReference type="InterPro" id="IPR008780">
    <property type="entry name" value="Plasmodium_Vir"/>
</dbReference>
<reference evidence="2" key="1">
    <citation type="submission" date="2016-05" db="EMBL/GenBank/DDBJ databases">
        <authorList>
            <person name="Naeem Raeece"/>
        </authorList>
    </citation>
    <scope>NUCLEOTIDE SEQUENCE [LARGE SCALE GENOMIC DNA]</scope>
</reference>
<name>A0A1A8WQD3_PLAOA</name>